<evidence type="ECO:0000313" key="1">
    <source>
        <dbReference type="EMBL" id="ABO59882.1"/>
    </source>
</evidence>
<dbReference type="HOGENOM" id="CLU_1537197_0_0_4"/>
<accession>A4JUC9</accession>
<dbReference type="EMBL" id="CP000617">
    <property type="protein sequence ID" value="ABO59882.1"/>
    <property type="molecule type" value="Genomic_DNA"/>
</dbReference>
<sequence length="174" mass="19060">MAAHDRLTEHHFGLSNNDSLPVGERYRQLAAYHVATGNFRRAIQAMCASTASAVDYVPLDALAGTLRAEPMPQWLRNSGEAANYPRSESDVWADVEGLAEQHADISRMAISPRVTSIHGAIAYILSGRYGFAVQCLKAAEMHSSDDELSLEDLVAGNVTVDADPAWRDCWSDRE</sequence>
<reference evidence="1 2" key="1">
    <citation type="submission" date="2007-03" db="EMBL/GenBank/DDBJ databases">
        <title>Complete sequence of plasmid pBVIE01 of Burkholderia vietnamiensis G4.</title>
        <authorList>
            <consortium name="US DOE Joint Genome Institute"/>
            <person name="Copeland A."/>
            <person name="Lucas S."/>
            <person name="Lapidus A."/>
            <person name="Barry K."/>
            <person name="Detter J.C."/>
            <person name="Glavina del Rio T."/>
            <person name="Hammon N."/>
            <person name="Israni S."/>
            <person name="Dalin E."/>
            <person name="Tice H."/>
            <person name="Pitluck S."/>
            <person name="Chain P."/>
            <person name="Malfatti S."/>
            <person name="Shin M."/>
            <person name="Vergez L."/>
            <person name="Schmutz J."/>
            <person name="Larimer F."/>
            <person name="Land M."/>
            <person name="Hauser L."/>
            <person name="Kyrpides N."/>
            <person name="Tiedje J."/>
            <person name="Richardson P."/>
        </authorList>
    </citation>
    <scope>NUCLEOTIDE SEQUENCE [LARGE SCALE GENOMIC DNA]</scope>
    <source>
        <strain evidence="2">G4 / LMG 22486</strain>
        <plasmid evidence="1 2">pBVIE01</plasmid>
    </source>
</reference>
<proteinExistence type="predicted"/>
<geneLocation type="plasmid" evidence="1 2">
    <name>pBVIE01</name>
</geneLocation>
<dbReference type="Proteomes" id="UP000002287">
    <property type="component" value="Plasmid pBVIE01"/>
</dbReference>
<gene>
    <name evidence="1" type="ordered locus">Bcep1808_6996</name>
</gene>
<keyword evidence="1" id="KW-0614">Plasmid</keyword>
<evidence type="ECO:0000313" key="2">
    <source>
        <dbReference type="Proteomes" id="UP000002287"/>
    </source>
</evidence>
<dbReference type="AlphaFoldDB" id="A4JUC9"/>
<name>A4JUC9_BURVG</name>
<protein>
    <submittedName>
        <fullName evidence="1">Uncharacterized protein</fullName>
    </submittedName>
</protein>
<organism evidence="1 2">
    <name type="scientific">Burkholderia vietnamiensis (strain G4 / LMG 22486)</name>
    <name type="common">Burkholderia cepacia (strain R1808)</name>
    <dbReference type="NCBI Taxonomy" id="269482"/>
    <lineage>
        <taxon>Bacteria</taxon>
        <taxon>Pseudomonadati</taxon>
        <taxon>Pseudomonadota</taxon>
        <taxon>Betaproteobacteria</taxon>
        <taxon>Burkholderiales</taxon>
        <taxon>Burkholderiaceae</taxon>
        <taxon>Burkholderia</taxon>
        <taxon>Burkholderia cepacia complex</taxon>
    </lineage>
</organism>
<dbReference type="KEGG" id="bvi:Bcep1808_6996"/>